<sequence length="293" mass="32407">MVKLDFSKPILMSIVNATPDSFSDDGLYRGGSRLPTPGTGGQAKSPQKRLPPDLDVSQIIDIGGESTNPHSKPVNVEQELIRILPVIDIVRHQKNKDQIISLDTYKSPVAEAALQKGVEMINFLCGEFSAPDMYEVVAKYNAYLVIYHIFGTPAGILATRQKRQARHTDVITELLEFFTAQTRKALRAGIDPEKIIIDPGIGFGTTDQENVEILDRLPELAKLGYPILIGLSRKGFLGTLLQQKYQLDAKPEPQDRLEMALELTEKAVRGGAKVIRTHDSALTKKYLSDKGLM</sequence>
<comment type="cofactor">
    <cofactor evidence="2">
        <name>Mg(2+)</name>
        <dbReference type="ChEBI" id="CHEBI:18420"/>
    </cofactor>
</comment>
<dbReference type="SUPFAM" id="SSF51717">
    <property type="entry name" value="Dihydropteroate synthetase-like"/>
    <property type="match status" value="1"/>
</dbReference>
<dbReference type="CDD" id="cd00739">
    <property type="entry name" value="DHPS"/>
    <property type="match status" value="1"/>
</dbReference>
<keyword evidence="5" id="KW-0808">Transferase</keyword>
<evidence type="ECO:0000313" key="12">
    <source>
        <dbReference type="Proteomes" id="UP000177328"/>
    </source>
</evidence>
<dbReference type="InterPro" id="IPR006390">
    <property type="entry name" value="DHP_synth_dom"/>
</dbReference>
<organism evidence="11 12">
    <name type="scientific">Candidatus Daviesbacteria bacterium RIFCSPHIGHO2_02_FULL_43_12</name>
    <dbReference type="NCBI Taxonomy" id="1797776"/>
    <lineage>
        <taxon>Bacteria</taxon>
        <taxon>Candidatus Daviesiibacteriota</taxon>
    </lineage>
</organism>
<reference evidence="11 12" key="1">
    <citation type="journal article" date="2016" name="Nat. Commun.">
        <title>Thousands of microbial genomes shed light on interconnected biogeochemical processes in an aquifer system.</title>
        <authorList>
            <person name="Anantharaman K."/>
            <person name="Brown C.T."/>
            <person name="Hug L.A."/>
            <person name="Sharon I."/>
            <person name="Castelle C.J."/>
            <person name="Probst A.J."/>
            <person name="Thomas B.C."/>
            <person name="Singh A."/>
            <person name="Wilkins M.J."/>
            <person name="Karaoz U."/>
            <person name="Brodie E.L."/>
            <person name="Williams K.H."/>
            <person name="Hubbard S.S."/>
            <person name="Banfield J.F."/>
        </authorList>
    </citation>
    <scope>NUCLEOTIDE SEQUENCE [LARGE SCALE GENOMIC DNA]</scope>
</reference>
<evidence type="ECO:0000256" key="2">
    <source>
        <dbReference type="ARBA" id="ARBA00001946"/>
    </source>
</evidence>
<feature type="region of interest" description="Disordered" evidence="9">
    <location>
        <begin position="25"/>
        <end position="52"/>
    </location>
</feature>
<dbReference type="InterPro" id="IPR000489">
    <property type="entry name" value="Pterin-binding_dom"/>
</dbReference>
<evidence type="ECO:0000256" key="5">
    <source>
        <dbReference type="ARBA" id="ARBA00022679"/>
    </source>
</evidence>
<comment type="catalytic activity">
    <reaction evidence="1">
        <text>(7,8-dihydropterin-6-yl)methyl diphosphate + 4-aminobenzoate = 7,8-dihydropteroate + diphosphate</text>
        <dbReference type="Rhea" id="RHEA:19949"/>
        <dbReference type="ChEBI" id="CHEBI:17836"/>
        <dbReference type="ChEBI" id="CHEBI:17839"/>
        <dbReference type="ChEBI" id="CHEBI:33019"/>
        <dbReference type="ChEBI" id="CHEBI:72950"/>
        <dbReference type="EC" id="2.5.1.15"/>
    </reaction>
</comment>
<gene>
    <name evidence="11" type="ORF">A3D25_00845</name>
</gene>
<proteinExistence type="predicted"/>
<dbReference type="PANTHER" id="PTHR20941:SF1">
    <property type="entry name" value="FOLIC ACID SYNTHESIS PROTEIN FOL1"/>
    <property type="match status" value="1"/>
</dbReference>
<evidence type="ECO:0000256" key="3">
    <source>
        <dbReference type="ARBA" id="ARBA00004763"/>
    </source>
</evidence>
<dbReference type="PROSITE" id="PS50972">
    <property type="entry name" value="PTERIN_BINDING"/>
    <property type="match status" value="1"/>
</dbReference>
<dbReference type="EMBL" id="MFDD01000001">
    <property type="protein sequence ID" value="OGE41552.1"/>
    <property type="molecule type" value="Genomic_DNA"/>
</dbReference>
<keyword evidence="6" id="KW-0479">Metal-binding</keyword>
<keyword evidence="7" id="KW-0460">Magnesium</keyword>
<dbReference type="Gene3D" id="3.20.20.20">
    <property type="entry name" value="Dihydropteroate synthase-like"/>
    <property type="match status" value="1"/>
</dbReference>
<evidence type="ECO:0000313" key="11">
    <source>
        <dbReference type="EMBL" id="OGE41552.1"/>
    </source>
</evidence>
<evidence type="ECO:0000256" key="4">
    <source>
        <dbReference type="ARBA" id="ARBA00012458"/>
    </source>
</evidence>
<dbReference type="NCBIfam" id="TIGR01496">
    <property type="entry name" value="DHPS"/>
    <property type="match status" value="1"/>
</dbReference>
<comment type="pathway">
    <text evidence="3">Cofactor biosynthesis; tetrahydrofolate biosynthesis; 7,8-dihydrofolate from 2-amino-4-hydroxy-6-hydroxymethyl-7,8-dihydropteridine diphosphate and 4-aminobenzoate: step 1/2.</text>
</comment>
<evidence type="ECO:0000256" key="7">
    <source>
        <dbReference type="ARBA" id="ARBA00022842"/>
    </source>
</evidence>
<dbReference type="EC" id="2.5.1.15" evidence="4"/>
<evidence type="ECO:0000256" key="9">
    <source>
        <dbReference type="SAM" id="MobiDB-lite"/>
    </source>
</evidence>
<evidence type="ECO:0000256" key="8">
    <source>
        <dbReference type="ARBA" id="ARBA00022909"/>
    </source>
</evidence>
<dbReference type="GO" id="GO:0046872">
    <property type="term" value="F:metal ion binding"/>
    <property type="evidence" value="ECO:0007669"/>
    <property type="project" value="UniProtKB-KW"/>
</dbReference>
<protein>
    <recommendedName>
        <fullName evidence="4">dihydropteroate synthase</fullName>
        <ecNumber evidence="4">2.5.1.15</ecNumber>
    </recommendedName>
</protein>
<comment type="caution">
    <text evidence="11">The sequence shown here is derived from an EMBL/GenBank/DDBJ whole genome shotgun (WGS) entry which is preliminary data.</text>
</comment>
<dbReference type="GO" id="GO:0004156">
    <property type="term" value="F:dihydropteroate synthase activity"/>
    <property type="evidence" value="ECO:0007669"/>
    <property type="project" value="UniProtKB-EC"/>
</dbReference>
<name>A0A1F5KKX8_9BACT</name>
<dbReference type="AlphaFoldDB" id="A0A1F5KKX8"/>
<dbReference type="GO" id="GO:0005829">
    <property type="term" value="C:cytosol"/>
    <property type="evidence" value="ECO:0007669"/>
    <property type="project" value="TreeGrafter"/>
</dbReference>
<feature type="domain" description="Pterin-binding" evidence="10">
    <location>
        <begin position="9"/>
        <end position="288"/>
    </location>
</feature>
<dbReference type="InterPro" id="IPR045031">
    <property type="entry name" value="DHP_synth-like"/>
</dbReference>
<keyword evidence="8" id="KW-0289">Folate biosynthesis</keyword>
<dbReference type="GO" id="GO:0046654">
    <property type="term" value="P:tetrahydrofolate biosynthetic process"/>
    <property type="evidence" value="ECO:0007669"/>
    <property type="project" value="TreeGrafter"/>
</dbReference>
<evidence type="ECO:0000259" key="10">
    <source>
        <dbReference type="PROSITE" id="PS50972"/>
    </source>
</evidence>
<evidence type="ECO:0000256" key="1">
    <source>
        <dbReference type="ARBA" id="ARBA00000012"/>
    </source>
</evidence>
<evidence type="ECO:0000256" key="6">
    <source>
        <dbReference type="ARBA" id="ARBA00022723"/>
    </source>
</evidence>
<dbReference type="PANTHER" id="PTHR20941">
    <property type="entry name" value="FOLATE SYNTHESIS PROTEINS"/>
    <property type="match status" value="1"/>
</dbReference>
<dbReference type="Pfam" id="PF00809">
    <property type="entry name" value="Pterin_bind"/>
    <property type="match status" value="1"/>
</dbReference>
<accession>A0A1F5KKX8</accession>
<dbReference type="GO" id="GO:0046656">
    <property type="term" value="P:folic acid biosynthetic process"/>
    <property type="evidence" value="ECO:0007669"/>
    <property type="project" value="UniProtKB-KW"/>
</dbReference>
<dbReference type="InterPro" id="IPR011005">
    <property type="entry name" value="Dihydropteroate_synth-like_sf"/>
</dbReference>
<dbReference type="Proteomes" id="UP000177328">
    <property type="component" value="Unassembled WGS sequence"/>
</dbReference>